<evidence type="ECO:0000256" key="4">
    <source>
        <dbReference type="ARBA" id="ARBA00022833"/>
    </source>
</evidence>
<comment type="caution">
    <text evidence="6">The sequence shown here is derived from an EMBL/GenBank/DDBJ whole genome shotgun (WGS) entry which is preliminary data.</text>
</comment>
<dbReference type="EMBL" id="JAHRIM010011207">
    <property type="protein sequence ID" value="MEQ2260768.1"/>
    <property type="molecule type" value="Genomic_DNA"/>
</dbReference>
<protein>
    <submittedName>
        <fullName evidence="6">Uncharacterized protein</fullName>
    </submittedName>
</protein>
<dbReference type="InterPro" id="IPR052035">
    <property type="entry name" value="ZnF_BED_domain_contain"/>
</dbReference>
<dbReference type="PANTHER" id="PTHR46481:SF10">
    <property type="entry name" value="ZINC FINGER BED DOMAIN-CONTAINING PROTEIN 39"/>
    <property type="match status" value="1"/>
</dbReference>
<keyword evidence="4" id="KW-0862">Zinc</keyword>
<sequence>MRPYSVVEKDGFRGLMKVAEPHHIVVSHKRVSEEVIPNTYKSVKQNVKSKLQSAERVGITSNRWTSVATARKCQVLFILTIKIKVHLYLTNIFKGEILPG</sequence>
<dbReference type="PANTHER" id="PTHR46481">
    <property type="entry name" value="ZINC FINGER BED DOMAIN-CONTAINING PROTEIN 4"/>
    <property type="match status" value="1"/>
</dbReference>
<reference evidence="6 7" key="1">
    <citation type="submission" date="2021-06" db="EMBL/GenBank/DDBJ databases">
        <authorList>
            <person name="Palmer J.M."/>
        </authorList>
    </citation>
    <scope>NUCLEOTIDE SEQUENCE [LARGE SCALE GENOMIC DNA]</scope>
    <source>
        <strain evidence="6 7">XR_2019</strain>
        <tissue evidence="6">Muscle</tissue>
    </source>
</reference>
<organism evidence="6 7">
    <name type="scientific">Xenotaenia resolanae</name>
    <dbReference type="NCBI Taxonomy" id="208358"/>
    <lineage>
        <taxon>Eukaryota</taxon>
        <taxon>Metazoa</taxon>
        <taxon>Chordata</taxon>
        <taxon>Craniata</taxon>
        <taxon>Vertebrata</taxon>
        <taxon>Euteleostomi</taxon>
        <taxon>Actinopterygii</taxon>
        <taxon>Neopterygii</taxon>
        <taxon>Teleostei</taxon>
        <taxon>Neoteleostei</taxon>
        <taxon>Acanthomorphata</taxon>
        <taxon>Ovalentaria</taxon>
        <taxon>Atherinomorphae</taxon>
        <taxon>Cyprinodontiformes</taxon>
        <taxon>Goodeidae</taxon>
        <taxon>Xenotaenia</taxon>
    </lineage>
</organism>
<keyword evidence="3" id="KW-0863">Zinc-finger</keyword>
<proteinExistence type="predicted"/>
<evidence type="ECO:0000256" key="2">
    <source>
        <dbReference type="ARBA" id="ARBA00022723"/>
    </source>
</evidence>
<evidence type="ECO:0000313" key="6">
    <source>
        <dbReference type="EMBL" id="MEQ2260768.1"/>
    </source>
</evidence>
<dbReference type="Proteomes" id="UP001444071">
    <property type="component" value="Unassembled WGS sequence"/>
</dbReference>
<evidence type="ECO:0000256" key="1">
    <source>
        <dbReference type="ARBA" id="ARBA00004123"/>
    </source>
</evidence>
<dbReference type="SUPFAM" id="SSF140996">
    <property type="entry name" value="Hermes dimerisation domain"/>
    <property type="match status" value="1"/>
</dbReference>
<accession>A0ABV0VVR4</accession>
<gene>
    <name evidence="6" type="ORF">XENORESO_001171</name>
</gene>
<keyword evidence="5" id="KW-0539">Nucleus</keyword>
<evidence type="ECO:0000313" key="7">
    <source>
        <dbReference type="Proteomes" id="UP001444071"/>
    </source>
</evidence>
<evidence type="ECO:0000256" key="5">
    <source>
        <dbReference type="ARBA" id="ARBA00023242"/>
    </source>
</evidence>
<keyword evidence="2" id="KW-0479">Metal-binding</keyword>
<evidence type="ECO:0000256" key="3">
    <source>
        <dbReference type="ARBA" id="ARBA00022771"/>
    </source>
</evidence>
<name>A0ABV0VVR4_9TELE</name>
<comment type="subcellular location">
    <subcellularLocation>
        <location evidence="1">Nucleus</location>
    </subcellularLocation>
</comment>
<keyword evidence="7" id="KW-1185">Reference proteome</keyword>